<feature type="signal peptide" evidence="2">
    <location>
        <begin position="1"/>
        <end position="24"/>
    </location>
</feature>
<feature type="region of interest" description="Disordered" evidence="1">
    <location>
        <begin position="25"/>
        <end position="63"/>
    </location>
</feature>
<name>A0A9D2M617_9FIRM</name>
<evidence type="ECO:0000256" key="2">
    <source>
        <dbReference type="SAM" id="SignalP"/>
    </source>
</evidence>
<feature type="chain" id="PRO_5038450801" description="DUF4358 domain-containing protein" evidence="2">
    <location>
        <begin position="25"/>
        <end position="196"/>
    </location>
</feature>
<gene>
    <name evidence="3" type="ORF">H9945_04440</name>
</gene>
<proteinExistence type="predicted"/>
<dbReference type="EMBL" id="DWYG01000066">
    <property type="protein sequence ID" value="HJB41727.1"/>
    <property type="molecule type" value="Genomic_DNA"/>
</dbReference>
<keyword evidence="2" id="KW-0732">Signal</keyword>
<accession>A0A9D2M617</accession>
<dbReference type="AlphaFoldDB" id="A0A9D2M617"/>
<reference evidence="3" key="2">
    <citation type="submission" date="2021-04" db="EMBL/GenBank/DDBJ databases">
        <authorList>
            <person name="Gilroy R."/>
        </authorList>
    </citation>
    <scope>NUCLEOTIDE SEQUENCE</scope>
    <source>
        <strain evidence="3">ChiBcec8-13705</strain>
    </source>
</reference>
<evidence type="ECO:0000256" key="1">
    <source>
        <dbReference type="SAM" id="MobiDB-lite"/>
    </source>
</evidence>
<sequence length="196" mass="20147">MKRFVSMFCAAALALTVLAGCSNAASSESTASSGSAAASSESSATSEETASSEEASGDSAAAADTEKLSSIVSSIEAVNEVANPRALTDFDVQYEMNLTMDNIVAFQGDVTNNQDDCALVFAAQVQDGMADAVVEELTAYKDSLSSNQLYAEYADKIAQSEEARIVSSGNFVVMVIAGVGGPDYAEIDTAIESALA</sequence>
<evidence type="ECO:0000313" key="4">
    <source>
        <dbReference type="Proteomes" id="UP000886803"/>
    </source>
</evidence>
<reference evidence="3" key="1">
    <citation type="journal article" date="2021" name="PeerJ">
        <title>Extensive microbial diversity within the chicken gut microbiome revealed by metagenomics and culture.</title>
        <authorList>
            <person name="Gilroy R."/>
            <person name="Ravi A."/>
            <person name="Getino M."/>
            <person name="Pursley I."/>
            <person name="Horton D.L."/>
            <person name="Alikhan N.F."/>
            <person name="Baker D."/>
            <person name="Gharbi K."/>
            <person name="Hall N."/>
            <person name="Watson M."/>
            <person name="Adriaenssens E.M."/>
            <person name="Foster-Nyarko E."/>
            <person name="Jarju S."/>
            <person name="Secka A."/>
            <person name="Antonio M."/>
            <person name="Oren A."/>
            <person name="Chaudhuri R.R."/>
            <person name="La Ragione R."/>
            <person name="Hildebrand F."/>
            <person name="Pallen M.J."/>
        </authorList>
    </citation>
    <scope>NUCLEOTIDE SEQUENCE</scope>
    <source>
        <strain evidence="3">ChiBcec8-13705</strain>
    </source>
</reference>
<dbReference type="Proteomes" id="UP000886803">
    <property type="component" value="Unassembled WGS sequence"/>
</dbReference>
<protein>
    <recommendedName>
        <fullName evidence="5">DUF4358 domain-containing protein</fullName>
    </recommendedName>
</protein>
<evidence type="ECO:0008006" key="5">
    <source>
        <dbReference type="Google" id="ProtNLM"/>
    </source>
</evidence>
<dbReference type="PROSITE" id="PS51257">
    <property type="entry name" value="PROKAR_LIPOPROTEIN"/>
    <property type="match status" value="1"/>
</dbReference>
<comment type="caution">
    <text evidence="3">The sequence shown here is derived from an EMBL/GenBank/DDBJ whole genome shotgun (WGS) entry which is preliminary data.</text>
</comment>
<organism evidence="3 4">
    <name type="scientific">Candidatus Gemmiger avicola</name>
    <dbReference type="NCBI Taxonomy" id="2838605"/>
    <lineage>
        <taxon>Bacteria</taxon>
        <taxon>Bacillati</taxon>
        <taxon>Bacillota</taxon>
        <taxon>Clostridia</taxon>
        <taxon>Eubacteriales</taxon>
        <taxon>Gemmiger</taxon>
    </lineage>
</organism>
<evidence type="ECO:0000313" key="3">
    <source>
        <dbReference type="EMBL" id="HJB41727.1"/>
    </source>
</evidence>